<dbReference type="EMBL" id="MN740404">
    <property type="protein sequence ID" value="QHU04804.1"/>
    <property type="molecule type" value="Genomic_DNA"/>
</dbReference>
<evidence type="ECO:0000313" key="2">
    <source>
        <dbReference type="EMBL" id="QHU04804.1"/>
    </source>
</evidence>
<evidence type="ECO:0000256" key="1">
    <source>
        <dbReference type="SAM" id="MobiDB-lite"/>
    </source>
</evidence>
<protein>
    <submittedName>
        <fullName evidence="2">Uncharacterized protein</fullName>
    </submittedName>
</protein>
<feature type="region of interest" description="Disordered" evidence="1">
    <location>
        <begin position="117"/>
        <end position="137"/>
    </location>
</feature>
<accession>A0A6C0JMB1</accession>
<organism evidence="2">
    <name type="scientific">viral metagenome</name>
    <dbReference type="NCBI Taxonomy" id="1070528"/>
    <lineage>
        <taxon>unclassified sequences</taxon>
        <taxon>metagenomes</taxon>
        <taxon>organismal metagenomes</taxon>
    </lineage>
</organism>
<proteinExistence type="predicted"/>
<name>A0A6C0JMB1_9ZZZZ</name>
<dbReference type="AlphaFoldDB" id="A0A6C0JMB1"/>
<sequence length="461" mass="51456">MYELMKPTPYLGTFPYSLISWKGQTLKQITSSIRANGQVDQTLVLKRNTFFHPRPLKIYRREIASTISNTHSCNLRTSSRIDEFNRPGGSIINSNASIQNGLVNTLDDTFPKNSCEKPGTCSKFQSPSENAKRRVRSSGMIKRQFDISKNNDTYCTSTNQYLISRNRSFQQNQYNYIRQGSSTSKPGDSLSSANTYSSNGISHCQKYGVIGSPLTFQYQWIDGEYYTVTVPIGYYTLDNLSALLHDIMALNRHYYISLSSNTNVFLLNIGYNDIKNVVEFQVSPSNTDIYPNTKFSIPITAVWTTPTVPNTVVPGFRITNNDLQNAFGFVAGDYPAIPIPTSPFVAGIQNPLTKQVFVSSFPPKLNPAFVKIYYKPSNPQFAKQGGVSSSEVTLRMKYDSITNSTAVYRNAIGISVGNALAYGVPEAGYTVKDKMGYPLPKYPKFTKTGEYRTCSDTSIRG</sequence>
<reference evidence="2" key="1">
    <citation type="journal article" date="2020" name="Nature">
        <title>Giant virus diversity and host interactions through global metagenomics.</title>
        <authorList>
            <person name="Schulz F."/>
            <person name="Roux S."/>
            <person name="Paez-Espino D."/>
            <person name="Jungbluth S."/>
            <person name="Walsh D.A."/>
            <person name="Denef V.J."/>
            <person name="McMahon K.D."/>
            <person name="Konstantinidis K.T."/>
            <person name="Eloe-Fadrosh E.A."/>
            <person name="Kyrpides N.C."/>
            <person name="Woyke T."/>
        </authorList>
    </citation>
    <scope>NUCLEOTIDE SEQUENCE</scope>
    <source>
        <strain evidence="2">GVMAG-M-3300027708-5</strain>
    </source>
</reference>